<feature type="region of interest" description="Disordered" evidence="1">
    <location>
        <begin position="18"/>
        <end position="42"/>
    </location>
</feature>
<evidence type="ECO:0008006" key="4">
    <source>
        <dbReference type="Google" id="ProtNLM"/>
    </source>
</evidence>
<name>A0AA86DYP1_SULMK</name>
<dbReference type="EMBL" id="CP007201">
    <property type="protein sequence ID" value="AHJ13493.1"/>
    <property type="molecule type" value="Genomic_DNA"/>
</dbReference>
<accession>A0AA86DYP1</accession>
<organism evidence="2 3">
    <name type="scientific">Sulfurospirillum multivorans (strain DM 12446 / JCM 15788 / NBRC 109480)</name>
    <dbReference type="NCBI Taxonomy" id="1150621"/>
    <lineage>
        <taxon>Bacteria</taxon>
        <taxon>Pseudomonadati</taxon>
        <taxon>Campylobacterota</taxon>
        <taxon>Epsilonproteobacteria</taxon>
        <taxon>Campylobacterales</taxon>
        <taxon>Sulfurospirillaceae</taxon>
        <taxon>Sulfurospirillum</taxon>
    </lineage>
</organism>
<evidence type="ECO:0000256" key="1">
    <source>
        <dbReference type="SAM" id="MobiDB-lite"/>
    </source>
</evidence>
<gene>
    <name evidence="2" type="ORF">SMUL_2240</name>
</gene>
<evidence type="ECO:0000313" key="3">
    <source>
        <dbReference type="Proteomes" id="UP000019322"/>
    </source>
</evidence>
<reference evidence="2 3" key="1">
    <citation type="journal article" date="2014" name="Environ. Microbiol.">
        <title>Insights into organohalide respiration and the versatile catabolism of Sulfurospirillum multivorans gained from comparative genomics and physiological studies.</title>
        <authorList>
            <person name="Goris T."/>
            <person name="Schubert T."/>
            <person name="Gadkari J."/>
            <person name="Wubet T."/>
            <person name="Tarkka M."/>
            <person name="Buscot F."/>
            <person name="Adrian L."/>
            <person name="Diekert G."/>
        </authorList>
    </citation>
    <scope>NUCLEOTIDE SEQUENCE [LARGE SCALE GENOMIC DNA]</scope>
    <source>
        <strain evidence="3">DM 12446 / JCM 15788 / NBRC 109480</strain>
    </source>
</reference>
<sequence>MQIANTLNASYIHITNTPSSQKEVSTSSSSQKTEKNNETETLTTAQKAVISELQATDTAVRSHERAHIAAGGGVIRGGAVFSYEKAPDNKLYAVGGEVGIDISEGNTPEETIAKMQTVRSAALAPSDPSATDYQVASTASILQLKAQLELSKTNQAERLAKSDEPYASANNEESSTLFSNYA</sequence>
<protein>
    <recommendedName>
        <fullName evidence="4">SprA-related family protein</fullName>
    </recommendedName>
</protein>
<feature type="compositionally biased region" description="Polar residues" evidence="1">
    <location>
        <begin position="168"/>
        <end position="182"/>
    </location>
</feature>
<proteinExistence type="predicted"/>
<dbReference type="InterPro" id="IPR021973">
    <property type="entry name" value="SprA-related"/>
</dbReference>
<dbReference type="KEGG" id="smul:SMUL_2240"/>
<feature type="region of interest" description="Disordered" evidence="1">
    <location>
        <begin position="158"/>
        <end position="182"/>
    </location>
</feature>
<dbReference type="Proteomes" id="UP000019322">
    <property type="component" value="Chromosome"/>
</dbReference>
<dbReference type="RefSeq" id="WP_025345343.1">
    <property type="nucleotide sequence ID" value="NZ_CP007201.1"/>
</dbReference>
<feature type="compositionally biased region" description="Low complexity" evidence="1">
    <location>
        <begin position="19"/>
        <end position="31"/>
    </location>
</feature>
<dbReference type="AlphaFoldDB" id="A0AA86DYP1"/>
<dbReference type="Pfam" id="PF12118">
    <property type="entry name" value="SprA-related"/>
    <property type="match status" value="1"/>
</dbReference>
<evidence type="ECO:0000313" key="2">
    <source>
        <dbReference type="EMBL" id="AHJ13493.1"/>
    </source>
</evidence>